<dbReference type="RefSeq" id="WP_341429117.1">
    <property type="nucleotide sequence ID" value="NZ_JBBUTG010000033.1"/>
</dbReference>
<proteinExistence type="predicted"/>
<accession>A0ABU9BXH8</accession>
<sequence>MNHQVHRPPAPINQDFSVWAPARAKLEALRALDAQCQIFGADHHRHHAGPCLNDTQIAVTEARLGMRLPHELRGYYQQIGDGGVGPHHGIVASSKLAMAESGYLFVSDQGGDHRTYLSADRGVVAFRDMDDDEGFFATGMSFAAFYNDWLDGELAAFNMVLGWIDAGWSVERIDAELLHATGRHDGRDRVLSLINVAKPADLVDHSESEALHEPVPWPWYEQRLSEFRQRRSGLSLRPAPSAQRPGWWQRWKFWR</sequence>
<evidence type="ECO:0000313" key="1">
    <source>
        <dbReference type="EMBL" id="MEK8034688.1"/>
    </source>
</evidence>
<evidence type="ECO:0008006" key="3">
    <source>
        <dbReference type="Google" id="ProtNLM"/>
    </source>
</evidence>
<evidence type="ECO:0000313" key="2">
    <source>
        <dbReference type="Proteomes" id="UP001371218"/>
    </source>
</evidence>
<reference evidence="1 2" key="1">
    <citation type="submission" date="2024-04" db="EMBL/GenBank/DDBJ databases">
        <title>Novel species of the genus Ideonella isolated from streams.</title>
        <authorList>
            <person name="Lu H."/>
        </authorList>
    </citation>
    <scope>NUCLEOTIDE SEQUENCE [LARGE SCALE GENOMIC DNA]</scope>
    <source>
        <strain evidence="1 2">DXS29W</strain>
    </source>
</reference>
<dbReference type="Proteomes" id="UP001371218">
    <property type="component" value="Unassembled WGS sequence"/>
</dbReference>
<dbReference type="InterPro" id="IPR037883">
    <property type="entry name" value="Knr4/Smi1-like_sf"/>
</dbReference>
<comment type="caution">
    <text evidence="1">The sequence shown here is derived from an EMBL/GenBank/DDBJ whole genome shotgun (WGS) entry which is preliminary data.</text>
</comment>
<dbReference type="EMBL" id="JBBUTG010000033">
    <property type="protein sequence ID" value="MEK8034688.1"/>
    <property type="molecule type" value="Genomic_DNA"/>
</dbReference>
<protein>
    <recommendedName>
        <fullName evidence="3">Knr4/Smi1-like domain-containing protein</fullName>
    </recommendedName>
</protein>
<dbReference type="SUPFAM" id="SSF160631">
    <property type="entry name" value="SMI1/KNR4-like"/>
    <property type="match status" value="1"/>
</dbReference>
<keyword evidence="2" id="KW-1185">Reference proteome</keyword>
<organism evidence="1 2">
    <name type="scientific">Ideonella lacteola</name>
    <dbReference type="NCBI Taxonomy" id="2984193"/>
    <lineage>
        <taxon>Bacteria</taxon>
        <taxon>Pseudomonadati</taxon>
        <taxon>Pseudomonadota</taxon>
        <taxon>Betaproteobacteria</taxon>
        <taxon>Burkholderiales</taxon>
        <taxon>Sphaerotilaceae</taxon>
        <taxon>Ideonella</taxon>
    </lineage>
</organism>
<name>A0ABU9BXH8_9BURK</name>
<gene>
    <name evidence="1" type="ORF">AACH06_28050</name>
</gene>